<organism evidence="3 4">
    <name type="scientific">Paraburkholderia panacisoli</name>
    <dbReference type="NCBI Taxonomy" id="2603818"/>
    <lineage>
        <taxon>Bacteria</taxon>
        <taxon>Pseudomonadati</taxon>
        <taxon>Pseudomonadota</taxon>
        <taxon>Betaproteobacteria</taxon>
        <taxon>Burkholderiales</taxon>
        <taxon>Burkholderiaceae</taxon>
        <taxon>Paraburkholderia</taxon>
    </lineage>
</organism>
<dbReference type="RefSeq" id="WP_149674554.1">
    <property type="nucleotide sequence ID" value="NZ_VTUZ01000035.1"/>
</dbReference>
<dbReference type="EMBL" id="VTUZ01000035">
    <property type="protein sequence ID" value="KAA1003533.1"/>
    <property type="molecule type" value="Genomic_DNA"/>
</dbReference>
<feature type="compositionally biased region" description="Basic residues" evidence="2">
    <location>
        <begin position="1"/>
        <end position="11"/>
    </location>
</feature>
<dbReference type="InterPro" id="IPR013422">
    <property type="entry name" value="CRISPR-assoc_prot_Cas5_N"/>
</dbReference>
<feature type="region of interest" description="Disordered" evidence="2">
    <location>
        <begin position="1"/>
        <end position="20"/>
    </location>
</feature>
<accession>A0A5B0GJF7</accession>
<dbReference type="NCBIfam" id="TIGR02593">
    <property type="entry name" value="CRISPR_cas5"/>
    <property type="match status" value="1"/>
</dbReference>
<evidence type="ECO:0000256" key="2">
    <source>
        <dbReference type="SAM" id="MobiDB-lite"/>
    </source>
</evidence>
<evidence type="ECO:0000256" key="1">
    <source>
        <dbReference type="ARBA" id="ARBA00023118"/>
    </source>
</evidence>
<sequence length="67" mass="7597">MRRSQTRRRAPRQPVRGRRDVAVRLRAHPTADWGIPLSEQLKPSSPVPPQFQRSAETIITLGITDSP</sequence>
<keyword evidence="1" id="KW-0051">Antiviral defense</keyword>
<dbReference type="GO" id="GO:0051607">
    <property type="term" value="P:defense response to virus"/>
    <property type="evidence" value="ECO:0007669"/>
    <property type="project" value="UniProtKB-KW"/>
</dbReference>
<dbReference type="AlphaFoldDB" id="A0A5B0GJF7"/>
<comment type="caution">
    <text evidence="3">The sequence shown here is derived from an EMBL/GenBank/DDBJ whole genome shotgun (WGS) entry which is preliminary data.</text>
</comment>
<evidence type="ECO:0000313" key="3">
    <source>
        <dbReference type="EMBL" id="KAA1003533.1"/>
    </source>
</evidence>
<protein>
    <submittedName>
        <fullName evidence="3">CRISPR-associated protein Cas5</fullName>
    </submittedName>
</protein>
<proteinExistence type="predicted"/>
<keyword evidence="4" id="KW-1185">Reference proteome</keyword>
<reference evidence="3 4" key="1">
    <citation type="submission" date="2019-08" db="EMBL/GenBank/DDBJ databases">
        <title>Paraburkholderia sp. DCY113.</title>
        <authorList>
            <person name="Kang J."/>
        </authorList>
    </citation>
    <scope>NUCLEOTIDE SEQUENCE [LARGE SCALE GENOMIC DNA]</scope>
    <source>
        <strain evidence="3 4">DCY113</strain>
    </source>
</reference>
<dbReference type="Proteomes" id="UP000325273">
    <property type="component" value="Unassembled WGS sequence"/>
</dbReference>
<evidence type="ECO:0000313" key="4">
    <source>
        <dbReference type="Proteomes" id="UP000325273"/>
    </source>
</evidence>
<gene>
    <name evidence="3" type="primary">cas5</name>
    <name evidence="3" type="ORF">FVF58_36410</name>
</gene>
<name>A0A5B0GJF7_9BURK</name>